<keyword evidence="2" id="KW-1185">Reference proteome</keyword>
<name>A0A9N9BE54_9GLOM</name>
<gene>
    <name evidence="1" type="ORF">AGERDE_LOCUS7177</name>
</gene>
<protein>
    <submittedName>
        <fullName evidence="1">1820_t:CDS:1</fullName>
    </submittedName>
</protein>
<reference evidence="1" key="1">
    <citation type="submission" date="2021-06" db="EMBL/GenBank/DDBJ databases">
        <authorList>
            <person name="Kallberg Y."/>
            <person name="Tangrot J."/>
            <person name="Rosling A."/>
        </authorList>
    </citation>
    <scope>NUCLEOTIDE SEQUENCE</scope>
    <source>
        <strain evidence="1">MT106</strain>
    </source>
</reference>
<evidence type="ECO:0000313" key="2">
    <source>
        <dbReference type="Proteomes" id="UP000789831"/>
    </source>
</evidence>
<proteinExistence type="predicted"/>
<sequence length="48" mass="5736">MFQSANQQLRREKGKKDLRETFSCATLQQTYQEDKHFTVLGLMKERDT</sequence>
<accession>A0A9N9BE54</accession>
<dbReference type="AlphaFoldDB" id="A0A9N9BE54"/>
<dbReference type="Proteomes" id="UP000789831">
    <property type="component" value="Unassembled WGS sequence"/>
</dbReference>
<organism evidence="1 2">
    <name type="scientific">Ambispora gerdemannii</name>
    <dbReference type="NCBI Taxonomy" id="144530"/>
    <lineage>
        <taxon>Eukaryota</taxon>
        <taxon>Fungi</taxon>
        <taxon>Fungi incertae sedis</taxon>
        <taxon>Mucoromycota</taxon>
        <taxon>Glomeromycotina</taxon>
        <taxon>Glomeromycetes</taxon>
        <taxon>Archaeosporales</taxon>
        <taxon>Ambisporaceae</taxon>
        <taxon>Ambispora</taxon>
    </lineage>
</organism>
<dbReference type="EMBL" id="CAJVPL010001255">
    <property type="protein sequence ID" value="CAG8561589.1"/>
    <property type="molecule type" value="Genomic_DNA"/>
</dbReference>
<evidence type="ECO:0000313" key="1">
    <source>
        <dbReference type="EMBL" id="CAG8561589.1"/>
    </source>
</evidence>
<comment type="caution">
    <text evidence="1">The sequence shown here is derived from an EMBL/GenBank/DDBJ whole genome shotgun (WGS) entry which is preliminary data.</text>
</comment>